<dbReference type="RefSeq" id="WP_021010284.1">
    <property type="nucleotide sequence ID" value="NZ_ASHR01000021.1"/>
</dbReference>
<evidence type="ECO:0000313" key="1">
    <source>
        <dbReference type="EMBL" id="ERG64393.1"/>
    </source>
</evidence>
<organism evidence="1 2">
    <name type="scientific">Agrococcus pavilionensis RW1</name>
    <dbReference type="NCBI Taxonomy" id="1330458"/>
    <lineage>
        <taxon>Bacteria</taxon>
        <taxon>Bacillati</taxon>
        <taxon>Actinomycetota</taxon>
        <taxon>Actinomycetes</taxon>
        <taxon>Micrococcales</taxon>
        <taxon>Microbacteriaceae</taxon>
        <taxon>Agrococcus</taxon>
    </lineage>
</organism>
<dbReference type="AlphaFoldDB" id="U1LBB4"/>
<name>U1LBB4_9MICO</name>
<proteinExistence type="predicted"/>
<dbReference type="EMBL" id="ASHR01000021">
    <property type="protein sequence ID" value="ERG64393.1"/>
    <property type="molecule type" value="Genomic_DNA"/>
</dbReference>
<accession>U1LBB4</accession>
<gene>
    <name evidence="1" type="ORF">L332_08010</name>
</gene>
<reference evidence="1 2" key="1">
    <citation type="journal article" date="2013" name="Genome Announc.">
        <title>First draft genome sequence from a member of the genus agrococcus, isolated from modern microbialites.</title>
        <authorList>
            <person name="White R.A.III."/>
            <person name="Grassa C.J."/>
            <person name="Suttle C.A."/>
        </authorList>
    </citation>
    <scope>NUCLEOTIDE SEQUENCE [LARGE SCALE GENOMIC DNA]</scope>
    <source>
        <strain evidence="1 2">RW1</strain>
    </source>
</reference>
<keyword evidence="2" id="KW-1185">Reference proteome</keyword>
<evidence type="ECO:0000313" key="2">
    <source>
        <dbReference type="Proteomes" id="UP000016462"/>
    </source>
</evidence>
<protein>
    <submittedName>
        <fullName evidence="1">Uncharacterized protein</fullName>
    </submittedName>
</protein>
<dbReference type="Proteomes" id="UP000016462">
    <property type="component" value="Unassembled WGS sequence"/>
</dbReference>
<sequence>MSYPLAQSFPAQRAVPSWLHTVRQAFADVEDRLDSRRVSFSTRRAEEALELVRPALIDAGFQVSPGKRASVSMHRGHDREGNVIPGHEVDAFHPTHKVVLEIDAGRAAQSNTGYRAILNGALLEDADHLVLAVPISYRYQNNGREAAINAYDSHVELAREIYRSHRLALPFRTLTVFGW</sequence>
<dbReference type="OrthoDB" id="2087554at2"/>
<comment type="caution">
    <text evidence="1">The sequence shown here is derived from an EMBL/GenBank/DDBJ whole genome shotgun (WGS) entry which is preliminary data.</text>
</comment>